<evidence type="ECO:0000256" key="7">
    <source>
        <dbReference type="ARBA" id="ARBA00023180"/>
    </source>
</evidence>
<reference evidence="9 10" key="1">
    <citation type="submission" date="2022-12" db="EMBL/GenBank/DDBJ databases">
        <title>Chromosome-level genome of Tegillarca granosa.</title>
        <authorList>
            <person name="Kim J."/>
        </authorList>
    </citation>
    <scope>NUCLEOTIDE SEQUENCE [LARGE SCALE GENOMIC DNA]</scope>
    <source>
        <strain evidence="9">Teg-2019</strain>
        <tissue evidence="9">Adductor muscle</tissue>
    </source>
</reference>
<dbReference type="InterPro" id="IPR027417">
    <property type="entry name" value="P-loop_NTPase"/>
</dbReference>
<evidence type="ECO:0000256" key="1">
    <source>
        <dbReference type="ARBA" id="ARBA00004167"/>
    </source>
</evidence>
<evidence type="ECO:0000256" key="2">
    <source>
        <dbReference type="ARBA" id="ARBA00010109"/>
    </source>
</evidence>
<dbReference type="PANTHER" id="PTHR12812:SF0">
    <property type="entry name" value="HEPARAN-SULFATE 6-O-SULFOTRANSFERASE"/>
    <property type="match status" value="1"/>
</dbReference>
<dbReference type="InterPro" id="IPR010635">
    <property type="entry name" value="Heparan_SO4-6-sulfoTrfase"/>
</dbReference>
<feature type="transmembrane region" description="Helical" evidence="8">
    <location>
        <begin position="36"/>
        <end position="55"/>
    </location>
</feature>
<evidence type="ECO:0000313" key="10">
    <source>
        <dbReference type="Proteomes" id="UP001217089"/>
    </source>
</evidence>
<dbReference type="Pfam" id="PF03567">
    <property type="entry name" value="Sulfotransfer_2"/>
    <property type="match status" value="1"/>
</dbReference>
<keyword evidence="7" id="KW-0325">Glycoprotein</keyword>
<proteinExistence type="inferred from homology"/>
<dbReference type="InterPro" id="IPR005331">
    <property type="entry name" value="Sulfotransferase"/>
</dbReference>
<name>A0ABQ9FCV2_TEGGR</name>
<accession>A0ABQ9FCV2</accession>
<organism evidence="9 10">
    <name type="scientific">Tegillarca granosa</name>
    <name type="common">Malaysian cockle</name>
    <name type="synonym">Anadara granosa</name>
    <dbReference type="NCBI Taxonomy" id="220873"/>
    <lineage>
        <taxon>Eukaryota</taxon>
        <taxon>Metazoa</taxon>
        <taxon>Spiralia</taxon>
        <taxon>Lophotrochozoa</taxon>
        <taxon>Mollusca</taxon>
        <taxon>Bivalvia</taxon>
        <taxon>Autobranchia</taxon>
        <taxon>Pteriomorphia</taxon>
        <taxon>Arcoida</taxon>
        <taxon>Arcoidea</taxon>
        <taxon>Arcidae</taxon>
        <taxon>Tegillarca</taxon>
    </lineage>
</organism>
<dbReference type="Proteomes" id="UP001217089">
    <property type="component" value="Unassembled WGS sequence"/>
</dbReference>
<dbReference type="PANTHER" id="PTHR12812">
    <property type="entry name" value="HEPARAN SULFATE 6-O-SULFOTRANSFERASE 3"/>
    <property type="match status" value="1"/>
</dbReference>
<keyword evidence="8" id="KW-0735">Signal-anchor</keyword>
<evidence type="ECO:0000256" key="5">
    <source>
        <dbReference type="ARBA" id="ARBA00022989"/>
    </source>
</evidence>
<comment type="subcellular location">
    <subcellularLocation>
        <location evidence="1">Membrane</location>
        <topology evidence="1">Single-pass membrane protein</topology>
    </subcellularLocation>
    <subcellularLocation>
        <location evidence="8">Membrane</location>
        <topology evidence="8">Single-pass type II membrane protein</topology>
    </subcellularLocation>
</comment>
<evidence type="ECO:0000256" key="6">
    <source>
        <dbReference type="ARBA" id="ARBA00023136"/>
    </source>
</evidence>
<comment type="catalytic activity">
    <reaction evidence="8">
        <text>alpha-D-glucosaminyl-[heparan sulfate](n) + 3'-phosphoadenylyl sulfate = 6-sulfo-alpha-D-glucosaminyl-[heparan sulfate](n) + adenosine 3',5'-bisphosphate + H(+)</text>
        <dbReference type="Rhea" id="RHEA:56604"/>
        <dbReference type="Rhea" id="RHEA-COMP:9830"/>
        <dbReference type="Rhea" id="RHEA-COMP:14621"/>
        <dbReference type="ChEBI" id="CHEBI:15378"/>
        <dbReference type="ChEBI" id="CHEBI:58339"/>
        <dbReference type="ChEBI" id="CHEBI:58343"/>
        <dbReference type="ChEBI" id="CHEBI:58388"/>
        <dbReference type="ChEBI" id="CHEBI:140604"/>
    </reaction>
</comment>
<keyword evidence="6 8" id="KW-0472">Membrane</keyword>
<evidence type="ECO:0000313" key="9">
    <source>
        <dbReference type="EMBL" id="KAJ8315149.1"/>
    </source>
</evidence>
<dbReference type="Gene3D" id="3.40.50.300">
    <property type="entry name" value="P-loop containing nucleotide triphosphate hydrolases"/>
    <property type="match status" value="1"/>
</dbReference>
<gene>
    <name evidence="9" type="ORF">KUTeg_007299</name>
</gene>
<evidence type="ECO:0000256" key="4">
    <source>
        <dbReference type="ARBA" id="ARBA00022692"/>
    </source>
</evidence>
<comment type="caution">
    <text evidence="9">The sequence shown here is derived from an EMBL/GenBank/DDBJ whole genome shotgun (WGS) entry which is preliminary data.</text>
</comment>
<comment type="similarity">
    <text evidence="2 8">Belongs to the sulfotransferase 6 family.</text>
</comment>
<evidence type="ECO:0000256" key="8">
    <source>
        <dbReference type="RuleBase" id="RU364122"/>
    </source>
</evidence>
<dbReference type="EC" id="2.8.2.-" evidence="8"/>
<dbReference type="SUPFAM" id="SSF52540">
    <property type="entry name" value="P-loop containing nucleoside triphosphate hydrolases"/>
    <property type="match status" value="1"/>
</dbReference>
<protein>
    <recommendedName>
        <fullName evidence="8">Heparan-sulfate 6-O-sulfotransferase</fullName>
        <ecNumber evidence="8">2.8.2.-</ecNumber>
    </recommendedName>
</protein>
<dbReference type="EMBL" id="JARBDR010000337">
    <property type="protein sequence ID" value="KAJ8315149.1"/>
    <property type="molecule type" value="Genomic_DNA"/>
</dbReference>
<evidence type="ECO:0000256" key="3">
    <source>
        <dbReference type="ARBA" id="ARBA00022679"/>
    </source>
</evidence>
<comment type="function">
    <text evidence="8">6-O-sulfation enzyme which catalyzes the transfer of sulfate from 3'-phosphoadenosine 5'-phosphosulfate (PAPS) to position 6 of the N-sulfoglucosamine residue (GlcNS) of heparan sulfate.</text>
</comment>
<keyword evidence="10" id="KW-1185">Reference proteome</keyword>
<keyword evidence="3 8" id="KW-0808">Transferase</keyword>
<sequence length="380" mass="45158">MASLINRPDNLHIRHRNFTGLQKKVHIDNYTEMNRFMITVLLVYLMIVLIGYICFQEYFSITTVHLQYDNIKDRGKIDFNPDEDVLTEKNDFNPDEDVLVILHIQKTGGSVFNSHLVNDLSSKIPCNCSLKLNKYYRCKCFTGNGNLPVFSPYSADWICGVHPYWTDLQECLEKAMDILEQKHRQRKFHYITMVRNPISRYLSELAHMQSHQFKTWRKVTRLLCNGKYANQDEVPYCYQGDAWENVDLQSFTNCEYNLAHNRQTRMLADMKKVNCYNKTTMSEVERNKIMLQSAKENLVNLDFFGLTEYQKETQILFEHKFNIKFDQDFVLKNYTVIKQNEISEFEKNMALSRNKLDIQLYSFAKSVFFKRIDFIRNMKN</sequence>
<keyword evidence="5 8" id="KW-1133">Transmembrane helix</keyword>
<keyword evidence="4 8" id="KW-0812">Transmembrane</keyword>